<evidence type="ECO:0000256" key="1">
    <source>
        <dbReference type="ARBA" id="ARBA00022723"/>
    </source>
</evidence>
<dbReference type="Pfam" id="PF10609">
    <property type="entry name" value="ParA"/>
    <property type="match status" value="1"/>
</dbReference>
<accession>A0A0D8FV14</accession>
<dbReference type="SUPFAM" id="SSF52540">
    <property type="entry name" value="P-loop containing nucleoside triphosphate hydrolases"/>
    <property type="match status" value="1"/>
</dbReference>
<comment type="caution">
    <text evidence="8">The sequence shown here is derived from an EMBL/GenBank/DDBJ whole genome shotgun (WGS) entry which is preliminary data.</text>
</comment>
<dbReference type="STRING" id="1121877.FEAC_12760"/>
<keyword evidence="6" id="KW-0378">Hydrolase</keyword>
<dbReference type="InterPro" id="IPR033756">
    <property type="entry name" value="YlxH/NBP35"/>
</dbReference>
<dbReference type="Proteomes" id="UP000032336">
    <property type="component" value="Unassembled WGS sequence"/>
</dbReference>
<sequence>MVSDATPSTLQARLRAVVEGLADPELGLTFGELGMVKKVDVSKRQISVLIALTTPGCPLKNQIRSSLLDAIDEVDRHGRELTVSFTTLTKDEKERALQLARKGAQDASTTPPELEGTQLIAFSSGKGGVGKSSLAIAVAENIAKRGYRVGVLDADIWGFSQPQLLSATDQRLSADGDPQNFQIKPYLKSIGAGSLAVVSMGMMVEQAESAIMWRGLMLSRALQHFVEDVAWDNPDYLIIDLPPGTGDIPMTLARLLPATKVALVTTPSPLASHVAERAASFAIKANLTLLGVIENMSFIECPHGETLTPFGSGGGAAIANRYQLPLLGSIPLAPTISELSAVVDLTSMILQEMGRQEHDLLQCTAHLWDAVTNV</sequence>
<dbReference type="EMBL" id="JXUW01000009">
    <property type="protein sequence ID" value="KJE76951.1"/>
    <property type="molecule type" value="Genomic_DNA"/>
</dbReference>
<dbReference type="Gene3D" id="3.30.300.130">
    <property type="entry name" value="Fe-S cluster assembly (FSCA)"/>
    <property type="match status" value="1"/>
</dbReference>
<dbReference type="InterPro" id="IPR019591">
    <property type="entry name" value="Mrp/NBP35_ATP-bd"/>
</dbReference>
<dbReference type="CDD" id="cd02037">
    <property type="entry name" value="Mrp_NBP35"/>
    <property type="match status" value="1"/>
</dbReference>
<keyword evidence="4 6" id="KW-0408">Iron</keyword>
<reference evidence="8 9" key="1">
    <citation type="submission" date="2015-01" db="EMBL/GenBank/DDBJ databases">
        <title>Draft genome of the acidophilic iron oxidizer Ferrimicrobium acidiphilum strain T23.</title>
        <authorList>
            <person name="Poehlein A."/>
            <person name="Eisen S."/>
            <person name="Schloemann M."/>
            <person name="Johnson B.D."/>
            <person name="Daniel R."/>
            <person name="Muehling M."/>
        </authorList>
    </citation>
    <scope>NUCLEOTIDE SEQUENCE [LARGE SCALE GENOMIC DNA]</scope>
    <source>
        <strain evidence="8 9">T23</strain>
    </source>
</reference>
<keyword evidence="9" id="KW-1185">Reference proteome</keyword>
<dbReference type="InterPro" id="IPR002744">
    <property type="entry name" value="MIP18-like"/>
</dbReference>
<dbReference type="PANTHER" id="PTHR42961">
    <property type="entry name" value="IRON-SULFUR PROTEIN NUBPL"/>
    <property type="match status" value="1"/>
</dbReference>
<keyword evidence="5 6" id="KW-0411">Iron-sulfur</keyword>
<evidence type="ECO:0000256" key="5">
    <source>
        <dbReference type="ARBA" id="ARBA00023014"/>
    </source>
</evidence>
<dbReference type="eggNOG" id="COG0489">
    <property type="taxonomic scope" value="Bacteria"/>
</dbReference>
<dbReference type="GO" id="GO:0051539">
    <property type="term" value="F:4 iron, 4 sulfur cluster binding"/>
    <property type="evidence" value="ECO:0007669"/>
    <property type="project" value="TreeGrafter"/>
</dbReference>
<protein>
    <recommendedName>
        <fullName evidence="6">Iron-sulfur cluster carrier protein</fullName>
    </recommendedName>
</protein>
<evidence type="ECO:0000256" key="6">
    <source>
        <dbReference type="HAMAP-Rule" id="MF_02040"/>
    </source>
</evidence>
<dbReference type="GO" id="GO:0046872">
    <property type="term" value="F:metal ion binding"/>
    <property type="evidence" value="ECO:0007669"/>
    <property type="project" value="UniProtKB-KW"/>
</dbReference>
<evidence type="ECO:0000256" key="4">
    <source>
        <dbReference type="ARBA" id="ARBA00023004"/>
    </source>
</evidence>
<dbReference type="Pfam" id="PF01883">
    <property type="entry name" value="FeS_assembly_P"/>
    <property type="match status" value="1"/>
</dbReference>
<proteinExistence type="inferred from homology"/>
<gene>
    <name evidence="8" type="ORF">FEAC_12760</name>
</gene>
<dbReference type="GO" id="GO:0016226">
    <property type="term" value="P:iron-sulfur cluster assembly"/>
    <property type="evidence" value="ECO:0007669"/>
    <property type="project" value="InterPro"/>
</dbReference>
<dbReference type="RefSeq" id="WP_052565799.1">
    <property type="nucleotide sequence ID" value="NZ_JQKF01000018.1"/>
</dbReference>
<dbReference type="GO" id="GO:0005524">
    <property type="term" value="F:ATP binding"/>
    <property type="evidence" value="ECO:0007669"/>
    <property type="project" value="UniProtKB-UniRule"/>
</dbReference>
<evidence type="ECO:0000256" key="3">
    <source>
        <dbReference type="ARBA" id="ARBA00022840"/>
    </source>
</evidence>
<evidence type="ECO:0000313" key="8">
    <source>
        <dbReference type="EMBL" id="KJE76951.1"/>
    </source>
</evidence>
<dbReference type="PANTHER" id="PTHR42961:SF2">
    <property type="entry name" value="IRON-SULFUR PROTEIN NUBPL"/>
    <property type="match status" value="1"/>
</dbReference>
<dbReference type="GO" id="GO:0016887">
    <property type="term" value="F:ATP hydrolysis activity"/>
    <property type="evidence" value="ECO:0007669"/>
    <property type="project" value="UniProtKB-UniRule"/>
</dbReference>
<dbReference type="InterPro" id="IPR027417">
    <property type="entry name" value="P-loop_NTPase"/>
</dbReference>
<organism evidence="8 9">
    <name type="scientific">Ferrimicrobium acidiphilum DSM 19497</name>
    <dbReference type="NCBI Taxonomy" id="1121877"/>
    <lineage>
        <taxon>Bacteria</taxon>
        <taxon>Bacillati</taxon>
        <taxon>Actinomycetota</taxon>
        <taxon>Acidimicrobiia</taxon>
        <taxon>Acidimicrobiales</taxon>
        <taxon>Acidimicrobiaceae</taxon>
        <taxon>Ferrimicrobium</taxon>
    </lineage>
</organism>
<dbReference type="GO" id="GO:0140663">
    <property type="term" value="F:ATP-dependent FeS chaperone activity"/>
    <property type="evidence" value="ECO:0007669"/>
    <property type="project" value="InterPro"/>
</dbReference>
<dbReference type="SUPFAM" id="SSF117916">
    <property type="entry name" value="Fe-S cluster assembly (FSCA) domain-like"/>
    <property type="match status" value="1"/>
</dbReference>
<dbReference type="Gene3D" id="3.40.50.300">
    <property type="entry name" value="P-loop containing nucleotide triphosphate hydrolases"/>
    <property type="match status" value="1"/>
</dbReference>
<name>A0A0D8FV14_9ACTN</name>
<feature type="binding site" evidence="6">
    <location>
        <begin position="125"/>
        <end position="132"/>
    </location>
    <ligand>
        <name>ATP</name>
        <dbReference type="ChEBI" id="CHEBI:30616"/>
    </ligand>
</feature>
<feature type="domain" description="MIP18 family-like" evidence="7">
    <location>
        <begin position="13"/>
        <end position="75"/>
    </location>
</feature>
<dbReference type="OrthoDB" id="9809679at2"/>
<dbReference type="AlphaFoldDB" id="A0A0D8FV14"/>
<keyword evidence="1 6" id="KW-0479">Metal-binding</keyword>
<keyword evidence="2 6" id="KW-0547">Nucleotide-binding</keyword>
<dbReference type="InterPro" id="IPR044304">
    <property type="entry name" value="NUBPL-like"/>
</dbReference>
<evidence type="ECO:0000256" key="2">
    <source>
        <dbReference type="ARBA" id="ARBA00022741"/>
    </source>
</evidence>
<dbReference type="GeneID" id="78372499"/>
<comment type="function">
    <text evidence="6">Binds and transfers iron-sulfur (Fe-S) clusters to target apoproteins. Can hydrolyze ATP.</text>
</comment>
<comment type="subunit">
    <text evidence="6">Homodimer.</text>
</comment>
<keyword evidence="3 6" id="KW-0067">ATP-binding</keyword>
<dbReference type="HAMAP" id="MF_02040">
    <property type="entry name" value="Mrp_NBP35"/>
    <property type="match status" value="1"/>
</dbReference>
<evidence type="ECO:0000313" key="9">
    <source>
        <dbReference type="Proteomes" id="UP000032336"/>
    </source>
</evidence>
<dbReference type="InterPro" id="IPR034904">
    <property type="entry name" value="FSCA_dom_sf"/>
</dbReference>
<evidence type="ECO:0000259" key="7">
    <source>
        <dbReference type="Pfam" id="PF01883"/>
    </source>
</evidence>
<comment type="similarity">
    <text evidence="6">Belongs to the Mrp/NBP35 ATP-binding proteins family.</text>
</comment>